<feature type="transmembrane region" description="Helical" evidence="1">
    <location>
        <begin position="69"/>
        <end position="88"/>
    </location>
</feature>
<dbReference type="RefSeq" id="WP_015047968.1">
    <property type="nucleotide sequence ID" value="NC_018868.3"/>
</dbReference>
<name>K4KNJ7_SIMAS</name>
<keyword evidence="1" id="KW-1133">Transmembrane helix</keyword>
<evidence type="ECO:0000313" key="3">
    <source>
        <dbReference type="Proteomes" id="UP000000466"/>
    </source>
</evidence>
<dbReference type="Proteomes" id="UP000000466">
    <property type="component" value="Chromosome"/>
</dbReference>
<proteinExistence type="predicted"/>
<evidence type="ECO:0000313" key="2">
    <source>
        <dbReference type="EMBL" id="AFU99805.1"/>
    </source>
</evidence>
<sequence>MAPFSLDRANLEEQLIFWALALHYPVYVFGGLYVLGSVLGWLLLAVFLLRGFLTDGASSRGALRRISPLVWFWVLGMLAMLVALWVAHIDRQLGTGMAIKSTIGWAKGWALLALFPLLGVILRVRPAVLVRGVSIAAASALPFAALGILAYGAGMSGDLYHSPLKAVGGPGEVFHIRLFGINPETGRPRWQFIGPWAPAAGLMACFYLAIILREQNAFWRRAGIAGALFMVLLSQSRAGLAIFAIIPVLSWGIGRLREPWVLLLLGLGLPALVLLGEPVYQAGMDAYTQVKESRPGSTRVRAALARIALQRWEYEAPIWGHGIVERGPKIVEYMPIGTHHSWYGLLFVKGIVGLLALALPMALTCVYLLYLAQKSRLAQTGMVLCIIMVAYSFFENLEILSYLYWPALFWLGVSLQPGQPSAKGA</sequence>
<dbReference type="eggNOG" id="COG3307">
    <property type="taxonomic scope" value="Bacteria"/>
</dbReference>
<feature type="transmembrane region" description="Helical" evidence="1">
    <location>
        <begin position="376"/>
        <end position="394"/>
    </location>
</feature>
<dbReference type="EMBL" id="CP003746">
    <property type="protein sequence ID" value="AFU99805.1"/>
    <property type="molecule type" value="Genomic_DNA"/>
</dbReference>
<gene>
    <name evidence="2" type="ordered locus">M5M_13305</name>
</gene>
<feature type="transmembrane region" description="Helical" evidence="1">
    <location>
        <begin position="342"/>
        <end position="370"/>
    </location>
</feature>
<feature type="transmembrane region" description="Helical" evidence="1">
    <location>
        <begin position="132"/>
        <end position="153"/>
    </location>
</feature>
<dbReference type="AlphaFoldDB" id="K4KNJ7"/>
<evidence type="ECO:0008006" key="4">
    <source>
        <dbReference type="Google" id="ProtNLM"/>
    </source>
</evidence>
<reference evidence="2 3" key="1">
    <citation type="journal article" date="2013" name="Genome Announc.">
        <title>Complete genome sequence of Simiduia agarivorans SA1(T), a marine bacterium able to degrade a variety of polysaccharides.</title>
        <authorList>
            <person name="Lin S.Y."/>
            <person name="Shieh W.Y."/>
            <person name="Chen J.S."/>
            <person name="Tang S.L."/>
        </authorList>
    </citation>
    <scope>NUCLEOTIDE SEQUENCE [LARGE SCALE GENOMIC DNA]</scope>
    <source>
        <strain evidence="3">DSM 21679 / JCM 13881 / BCRC 17597 / SA1</strain>
    </source>
</reference>
<evidence type="ECO:0000256" key="1">
    <source>
        <dbReference type="SAM" id="Phobius"/>
    </source>
</evidence>
<organism evidence="2 3">
    <name type="scientific">Simiduia agarivorans (strain DSM 21679 / JCM 13881 / BCRC 17597 / SA1)</name>
    <dbReference type="NCBI Taxonomy" id="1117647"/>
    <lineage>
        <taxon>Bacteria</taxon>
        <taxon>Pseudomonadati</taxon>
        <taxon>Pseudomonadota</taxon>
        <taxon>Gammaproteobacteria</taxon>
        <taxon>Cellvibrionales</taxon>
        <taxon>Cellvibrionaceae</taxon>
        <taxon>Simiduia</taxon>
    </lineage>
</organism>
<feature type="transmembrane region" description="Helical" evidence="1">
    <location>
        <begin position="26"/>
        <end position="49"/>
    </location>
</feature>
<dbReference type="KEGG" id="saga:M5M_13305"/>
<keyword evidence="3" id="KW-1185">Reference proteome</keyword>
<keyword evidence="1" id="KW-0472">Membrane</keyword>
<feature type="transmembrane region" description="Helical" evidence="1">
    <location>
        <begin position="108"/>
        <end position="125"/>
    </location>
</feature>
<dbReference type="OrthoDB" id="484624at2"/>
<accession>K4KNJ7</accession>
<dbReference type="HOGENOM" id="CLU_054947_0_0_6"/>
<keyword evidence="1" id="KW-0812">Transmembrane</keyword>
<feature type="transmembrane region" description="Helical" evidence="1">
    <location>
        <begin position="193"/>
        <end position="212"/>
    </location>
</feature>
<feature type="transmembrane region" description="Helical" evidence="1">
    <location>
        <begin position="259"/>
        <end position="276"/>
    </location>
</feature>
<dbReference type="STRING" id="1117647.M5M_13305"/>
<protein>
    <recommendedName>
        <fullName evidence="4">Capsular biosynthesis protein</fullName>
    </recommendedName>
</protein>
<feature type="transmembrane region" description="Helical" evidence="1">
    <location>
        <begin position="224"/>
        <end position="253"/>
    </location>
</feature>